<dbReference type="PATRIC" id="fig|1261.5.peg.939"/>
<dbReference type="GO" id="GO:1901605">
    <property type="term" value="P:alpha-amino acid metabolic process"/>
    <property type="evidence" value="ECO:0007669"/>
    <property type="project" value="TreeGrafter"/>
</dbReference>
<evidence type="ECO:0000256" key="6">
    <source>
        <dbReference type="ARBA" id="ARBA00022898"/>
    </source>
</evidence>
<dbReference type="Proteomes" id="UP000070326">
    <property type="component" value="Unassembled WGS sequence"/>
</dbReference>
<proteinExistence type="inferred from homology"/>
<comment type="cofactor">
    <cofactor evidence="1">
        <name>pyridoxal 5'-phosphate</name>
        <dbReference type="ChEBI" id="CHEBI:597326"/>
    </cofactor>
</comment>
<evidence type="ECO:0000256" key="5">
    <source>
        <dbReference type="ARBA" id="ARBA00022679"/>
    </source>
</evidence>
<dbReference type="InterPro" id="IPR050859">
    <property type="entry name" value="Class-I_PLP-dep_aminotransf"/>
</dbReference>
<dbReference type="PANTHER" id="PTHR42790">
    <property type="entry name" value="AMINOTRANSFERASE"/>
    <property type="match status" value="1"/>
</dbReference>
<dbReference type="InterPro" id="IPR015424">
    <property type="entry name" value="PyrdxlP-dep_Trfase"/>
</dbReference>
<dbReference type="eggNOG" id="COG1167">
    <property type="taxonomic scope" value="Bacteria"/>
</dbReference>
<sequence length="408" mass="45857">MFLINGGAFKMAVKFAKRLENAEGSAIREILKLASNPEVISFAGGLPAPELFPVEEMKKVAEVVLEEQGQAAMQYSATDGYLPLREAIAERMNRKLYTNVEAKDILVTNGSQQCLDFMGRVFLDEGDKIIVESPSYLGALNAFKAYGPQFIEIPTDGDGMIMSELEKALEENPDVKFIYVIPDFQNPSGRTWPVERRKEFMKIINKYEIPVAEDNPYGELRFEGEIFPSLKSFDEKGLVLFFGTFSKILCPGYRLGWVAAAPEIIEKFNISKQAADLQASTVSQMEIAKFIEMYDLDAHVEKIKEVYGHRRTVMMDAMDEYFPKEVTFTRTDGGLFTWVTLPEGIDAAKLMRDVVLPNNVAYVPGEPFYPNGGNANHFRMNYSCMPDERIVEGCKRLGKALYEAIAAL</sequence>
<evidence type="ECO:0000259" key="7">
    <source>
        <dbReference type="Pfam" id="PF00155"/>
    </source>
</evidence>
<dbReference type="Gene3D" id="3.90.1150.10">
    <property type="entry name" value="Aspartate Aminotransferase, domain 1"/>
    <property type="match status" value="1"/>
</dbReference>
<reference evidence="8 9" key="1">
    <citation type="submission" date="2016-02" db="EMBL/GenBank/DDBJ databases">
        <authorList>
            <person name="Wen L."/>
            <person name="He K."/>
            <person name="Yang H."/>
        </authorList>
    </citation>
    <scope>NUCLEOTIDE SEQUENCE [LARGE SCALE GENOMIC DNA]</scope>
    <source>
        <strain evidence="8 9">MJR8628A</strain>
    </source>
</reference>
<dbReference type="GO" id="GO:0008483">
    <property type="term" value="F:transaminase activity"/>
    <property type="evidence" value="ECO:0007669"/>
    <property type="project" value="UniProtKB-KW"/>
</dbReference>
<name>A0A135YUK4_9FIRM</name>
<dbReference type="AlphaFoldDB" id="A0A135YUK4"/>
<organism evidence="8 9">
    <name type="scientific">Peptostreptococcus anaerobius</name>
    <dbReference type="NCBI Taxonomy" id="1261"/>
    <lineage>
        <taxon>Bacteria</taxon>
        <taxon>Bacillati</taxon>
        <taxon>Bacillota</taxon>
        <taxon>Clostridia</taxon>
        <taxon>Peptostreptococcales</taxon>
        <taxon>Peptostreptococcaceae</taxon>
        <taxon>Peptostreptococcus</taxon>
    </lineage>
</organism>
<evidence type="ECO:0000313" key="8">
    <source>
        <dbReference type="EMBL" id="KXI13040.1"/>
    </source>
</evidence>
<dbReference type="SUPFAM" id="SSF53383">
    <property type="entry name" value="PLP-dependent transferases"/>
    <property type="match status" value="1"/>
</dbReference>
<evidence type="ECO:0000313" key="9">
    <source>
        <dbReference type="Proteomes" id="UP000070326"/>
    </source>
</evidence>
<dbReference type="CDD" id="cd00609">
    <property type="entry name" value="AAT_like"/>
    <property type="match status" value="1"/>
</dbReference>
<dbReference type="InterPro" id="IPR004839">
    <property type="entry name" value="Aminotransferase_I/II_large"/>
</dbReference>
<evidence type="ECO:0000256" key="1">
    <source>
        <dbReference type="ARBA" id="ARBA00001933"/>
    </source>
</evidence>
<keyword evidence="6" id="KW-0663">Pyridoxal phosphate</keyword>
<keyword evidence="4 8" id="KW-0032">Aminotransferase</keyword>
<comment type="subunit">
    <text evidence="3">Homodimer.</text>
</comment>
<evidence type="ECO:0000256" key="2">
    <source>
        <dbReference type="ARBA" id="ARBA00007441"/>
    </source>
</evidence>
<evidence type="ECO:0000256" key="3">
    <source>
        <dbReference type="ARBA" id="ARBA00011738"/>
    </source>
</evidence>
<comment type="similarity">
    <text evidence="2">Belongs to the class-I pyridoxal-phosphate-dependent aminotransferase family.</text>
</comment>
<dbReference type="FunFam" id="3.40.640.10:FF:000053">
    <property type="entry name" value="Aminotransferase, class I"/>
    <property type="match status" value="1"/>
</dbReference>
<dbReference type="Gene3D" id="3.40.640.10">
    <property type="entry name" value="Type I PLP-dependent aspartate aminotransferase-like (Major domain)"/>
    <property type="match status" value="1"/>
</dbReference>
<dbReference type="PANTHER" id="PTHR42790:SF19">
    <property type="entry name" value="KYNURENINE_ALPHA-AMINOADIPATE AMINOTRANSFERASE, MITOCHONDRIAL"/>
    <property type="match status" value="1"/>
</dbReference>
<feature type="domain" description="Aminotransferase class I/classII large" evidence="7">
    <location>
        <begin position="57"/>
        <end position="397"/>
    </location>
</feature>
<accession>A0A135YUK4</accession>
<dbReference type="EMBL" id="LSQZ01000035">
    <property type="protein sequence ID" value="KXI13040.1"/>
    <property type="molecule type" value="Genomic_DNA"/>
</dbReference>
<keyword evidence="5 8" id="KW-0808">Transferase</keyword>
<dbReference type="STRING" id="1261.HMPREF3195_00933"/>
<dbReference type="Pfam" id="PF00155">
    <property type="entry name" value="Aminotran_1_2"/>
    <property type="match status" value="1"/>
</dbReference>
<comment type="caution">
    <text evidence="8">The sequence shown here is derived from an EMBL/GenBank/DDBJ whole genome shotgun (WGS) entry which is preliminary data.</text>
</comment>
<dbReference type="InterPro" id="IPR015421">
    <property type="entry name" value="PyrdxlP-dep_Trfase_major"/>
</dbReference>
<protein>
    <submittedName>
        <fullName evidence="8">Aminotransferase, class I/II</fullName>
    </submittedName>
</protein>
<evidence type="ECO:0000256" key="4">
    <source>
        <dbReference type="ARBA" id="ARBA00022576"/>
    </source>
</evidence>
<dbReference type="GO" id="GO:0030170">
    <property type="term" value="F:pyridoxal phosphate binding"/>
    <property type="evidence" value="ECO:0007669"/>
    <property type="project" value="InterPro"/>
</dbReference>
<gene>
    <name evidence="8" type="ORF">HMPREF3195_00933</name>
</gene>
<dbReference type="InterPro" id="IPR015422">
    <property type="entry name" value="PyrdxlP-dep_Trfase_small"/>
</dbReference>